<dbReference type="EMBL" id="CP002770">
    <property type="protein sequence ID" value="AEG16667.1"/>
    <property type="molecule type" value="Genomic_DNA"/>
</dbReference>
<dbReference type="InterPro" id="IPR059052">
    <property type="entry name" value="HH_YbhG-like"/>
</dbReference>
<evidence type="ECO:0000256" key="2">
    <source>
        <dbReference type="ARBA" id="ARBA00009477"/>
    </source>
</evidence>
<feature type="domain" description="YbhG-like alpha-helical hairpin" evidence="5">
    <location>
        <begin position="91"/>
        <end position="210"/>
    </location>
</feature>
<dbReference type="Gene3D" id="2.40.30.170">
    <property type="match status" value="1"/>
</dbReference>
<dbReference type="Gene3D" id="1.10.287.470">
    <property type="entry name" value="Helix hairpin bin"/>
    <property type="match status" value="2"/>
</dbReference>
<evidence type="ECO:0000256" key="3">
    <source>
        <dbReference type="ARBA" id="ARBA00023054"/>
    </source>
</evidence>
<reference evidence="9" key="1">
    <citation type="submission" date="2011-05" db="EMBL/GenBank/DDBJ databases">
        <title>Complete sequence of Desulfotomaculum kuznetsovii DSM 6115.</title>
        <authorList>
            <person name="Lucas S."/>
            <person name="Han J."/>
            <person name="Lapidus A."/>
            <person name="Cheng J.-F."/>
            <person name="Goodwin L."/>
            <person name="Pitluck S."/>
            <person name="Peters L."/>
            <person name="Mikhailova N."/>
            <person name="Lu M."/>
            <person name="Saunders E."/>
            <person name="Han C."/>
            <person name="Tapia R."/>
            <person name="Land M."/>
            <person name="Hauser L."/>
            <person name="Kyrpides N."/>
            <person name="Ivanova N."/>
            <person name="Pagani I."/>
            <person name="Nazina T."/>
            <person name="Ivanova A."/>
            <person name="Parshina S."/>
            <person name="Kuever J."/>
            <person name="Muyzer G."/>
            <person name="Plugge C."/>
            <person name="Stams A."/>
            <person name="Woyke T."/>
        </authorList>
    </citation>
    <scope>NUCLEOTIDE SEQUENCE [LARGE SCALE GENOMIC DNA]</scope>
    <source>
        <strain evidence="9">DSM 6115 / VKM B-1805 / 17</strain>
    </source>
</reference>
<feature type="domain" description="YknX-like C-terminal permuted SH3-like" evidence="7">
    <location>
        <begin position="340"/>
        <end position="404"/>
    </location>
</feature>
<dbReference type="Gene3D" id="2.40.420.20">
    <property type="match status" value="1"/>
</dbReference>
<dbReference type="Proteomes" id="UP000009229">
    <property type="component" value="Chromosome"/>
</dbReference>
<dbReference type="GO" id="GO:0022857">
    <property type="term" value="F:transmembrane transporter activity"/>
    <property type="evidence" value="ECO:0007669"/>
    <property type="project" value="InterPro"/>
</dbReference>
<dbReference type="SUPFAM" id="SSF57997">
    <property type="entry name" value="Tropomyosin"/>
    <property type="match status" value="1"/>
</dbReference>
<dbReference type="RefSeq" id="WP_013824175.1">
    <property type="nucleotide sequence ID" value="NC_015573.1"/>
</dbReference>
<evidence type="ECO:0000313" key="8">
    <source>
        <dbReference type="EMBL" id="AEG16667.1"/>
    </source>
</evidence>
<comment type="subcellular location">
    <subcellularLocation>
        <location evidence="1">Cell envelope</location>
    </subcellularLocation>
</comment>
<dbReference type="Pfam" id="PF25881">
    <property type="entry name" value="HH_YBHG"/>
    <property type="match status" value="1"/>
</dbReference>
<name>A0AAU8PES7_DESK7</name>
<dbReference type="InterPro" id="IPR058792">
    <property type="entry name" value="Beta-barrel_RND_2"/>
</dbReference>
<dbReference type="NCBIfam" id="TIGR01730">
    <property type="entry name" value="RND_mfp"/>
    <property type="match status" value="1"/>
</dbReference>
<protein>
    <submittedName>
        <fullName evidence="8">Efflux transporter, RND family, MFP subunit</fullName>
    </submittedName>
</protein>
<feature type="domain" description="CusB-like beta-barrel" evidence="6">
    <location>
        <begin position="256"/>
        <end position="330"/>
    </location>
</feature>
<evidence type="ECO:0000259" key="7">
    <source>
        <dbReference type="Pfam" id="PF25989"/>
    </source>
</evidence>
<comment type="similarity">
    <text evidence="2">Belongs to the membrane fusion protein (MFP) (TC 8.A.1) family.</text>
</comment>
<keyword evidence="3 4" id="KW-0175">Coiled coil</keyword>
<organism evidence="8 9">
    <name type="scientific">Desulfofundulus kuznetsovii (strain DSM 6115 / VKM B-1805 / 17)</name>
    <name type="common">Desulfotomaculum kuznetsovii</name>
    <dbReference type="NCBI Taxonomy" id="760568"/>
    <lineage>
        <taxon>Bacteria</taxon>
        <taxon>Bacillati</taxon>
        <taxon>Bacillota</taxon>
        <taxon>Clostridia</taxon>
        <taxon>Eubacteriales</taxon>
        <taxon>Peptococcaceae</taxon>
        <taxon>Desulfofundulus</taxon>
    </lineage>
</organism>
<feature type="coiled-coil region" evidence="4">
    <location>
        <begin position="93"/>
        <end position="215"/>
    </location>
</feature>
<gene>
    <name evidence="8" type="ordered locus">Desku_3175</name>
</gene>
<evidence type="ECO:0000256" key="4">
    <source>
        <dbReference type="SAM" id="Coils"/>
    </source>
</evidence>
<accession>A0AAU8PES7</accession>
<keyword evidence="9" id="KW-1185">Reference proteome</keyword>
<dbReference type="PANTHER" id="PTHR32347">
    <property type="entry name" value="EFFLUX SYSTEM COMPONENT YKNX-RELATED"/>
    <property type="match status" value="1"/>
</dbReference>
<dbReference type="GO" id="GO:0016020">
    <property type="term" value="C:membrane"/>
    <property type="evidence" value="ECO:0007669"/>
    <property type="project" value="InterPro"/>
</dbReference>
<evidence type="ECO:0000259" key="6">
    <source>
        <dbReference type="Pfam" id="PF25954"/>
    </source>
</evidence>
<dbReference type="SUPFAM" id="SSF111369">
    <property type="entry name" value="HlyD-like secretion proteins"/>
    <property type="match status" value="2"/>
</dbReference>
<evidence type="ECO:0000313" key="9">
    <source>
        <dbReference type="Proteomes" id="UP000009229"/>
    </source>
</evidence>
<dbReference type="InterPro" id="IPR058637">
    <property type="entry name" value="YknX-like_C"/>
</dbReference>
<evidence type="ECO:0000256" key="1">
    <source>
        <dbReference type="ARBA" id="ARBA00004196"/>
    </source>
</evidence>
<proteinExistence type="inferred from homology"/>
<dbReference type="KEGG" id="dku:Desku_3175"/>
<dbReference type="AlphaFoldDB" id="A0AAU8PES7"/>
<dbReference type="Pfam" id="PF25954">
    <property type="entry name" value="Beta-barrel_RND_2"/>
    <property type="match status" value="1"/>
</dbReference>
<dbReference type="PANTHER" id="PTHR32347:SF27">
    <property type="entry name" value="RND EFFLUX PUMP MEMBRANE FUSION PROTEIN BARREL-SANDWICH DOMAIN-CONTAINING PROTEIN"/>
    <property type="match status" value="1"/>
</dbReference>
<dbReference type="InterPro" id="IPR050465">
    <property type="entry name" value="UPF0194_transport"/>
</dbReference>
<dbReference type="Pfam" id="PF25989">
    <property type="entry name" value="YknX_C"/>
    <property type="match status" value="1"/>
</dbReference>
<dbReference type="InterPro" id="IPR006143">
    <property type="entry name" value="RND_pump_MFP"/>
</dbReference>
<sequence>MRSIKLSLAIAGAILLIAVVVASIIRGSSTAAVEVKTAQAEERIFEDKVLTTGRIEAFRRAEVVAPFPARLLSLKVKDGDYVAAGQLLGVLDTDEMEKRLGETRAALAVAEAELAQAQTPAALEVTQAEAALKEAEAQFQDARRKLERYRSLFEQGAVPEADLEAAETEYVKAEANRQSAEARLTALQKSHDEKIRVLQARVEQARVAVDNARQEAAKGRLTAPIGGVVLTTAREGTFLQPGTIILTISDRNSLQVVAEVSEQDVRGIAAGQEAEIHWAGSPGKTLPAKVSRVSPAVTRSNIHETENVVRVYLDMERNDILPGATVDVVIHRVKPRKSLLIPNEALLDEGKTKTVFVVEGNLARKRTVTVGRSNELYTEILDGLKPGAAVVINPKNIKDGQPVRKIQAGAKASD</sequence>
<dbReference type="Gene3D" id="2.40.50.100">
    <property type="match status" value="1"/>
</dbReference>
<dbReference type="GO" id="GO:0030313">
    <property type="term" value="C:cell envelope"/>
    <property type="evidence" value="ECO:0007669"/>
    <property type="project" value="UniProtKB-SubCell"/>
</dbReference>
<evidence type="ECO:0000259" key="5">
    <source>
        <dbReference type="Pfam" id="PF25881"/>
    </source>
</evidence>